<proteinExistence type="predicted"/>
<keyword evidence="5" id="KW-0539">Nucleus</keyword>
<dbReference type="GO" id="GO:0009873">
    <property type="term" value="P:ethylene-activated signaling pathway"/>
    <property type="evidence" value="ECO:0007669"/>
    <property type="project" value="InterPro"/>
</dbReference>
<dbReference type="AlphaFoldDB" id="A0AAE1VTM2"/>
<dbReference type="GO" id="GO:0003700">
    <property type="term" value="F:DNA-binding transcription factor activity"/>
    <property type="evidence" value="ECO:0007669"/>
    <property type="project" value="InterPro"/>
</dbReference>
<feature type="compositionally biased region" description="Low complexity" evidence="6">
    <location>
        <begin position="47"/>
        <end position="58"/>
    </location>
</feature>
<dbReference type="InterPro" id="IPR016177">
    <property type="entry name" value="DNA-bd_dom_sf"/>
</dbReference>
<dbReference type="Gene3D" id="3.30.730.10">
    <property type="entry name" value="AP2/ERF domain"/>
    <property type="match status" value="1"/>
</dbReference>
<dbReference type="Proteomes" id="UP001291623">
    <property type="component" value="Unassembled WGS sequence"/>
</dbReference>
<keyword evidence="3" id="KW-0238">DNA-binding</keyword>
<keyword evidence="2" id="KW-0805">Transcription regulation</keyword>
<dbReference type="PANTHER" id="PTHR31190">
    <property type="entry name" value="DNA-BINDING DOMAIN"/>
    <property type="match status" value="1"/>
</dbReference>
<evidence type="ECO:0000256" key="6">
    <source>
        <dbReference type="SAM" id="MobiDB-lite"/>
    </source>
</evidence>
<gene>
    <name evidence="8" type="ORF">RND71_007499</name>
</gene>
<dbReference type="EMBL" id="JAVYJV010000004">
    <property type="protein sequence ID" value="KAK4372115.1"/>
    <property type="molecule type" value="Genomic_DNA"/>
</dbReference>
<keyword evidence="9" id="KW-1185">Reference proteome</keyword>
<accession>A0AAE1VTM2</accession>
<evidence type="ECO:0000313" key="8">
    <source>
        <dbReference type="EMBL" id="KAK4372115.1"/>
    </source>
</evidence>
<name>A0AAE1VTM2_9SOLA</name>
<dbReference type="InterPro" id="IPR036955">
    <property type="entry name" value="AP2/ERF_dom_sf"/>
</dbReference>
<dbReference type="Pfam" id="PF00847">
    <property type="entry name" value="AP2"/>
    <property type="match status" value="1"/>
</dbReference>
<evidence type="ECO:0000259" key="7">
    <source>
        <dbReference type="PROSITE" id="PS51032"/>
    </source>
</evidence>
<evidence type="ECO:0000256" key="4">
    <source>
        <dbReference type="ARBA" id="ARBA00023163"/>
    </source>
</evidence>
<dbReference type="InterPro" id="IPR001471">
    <property type="entry name" value="AP2/ERF_dom"/>
</dbReference>
<comment type="subcellular location">
    <subcellularLocation>
        <location evidence="1">Nucleus</location>
    </subcellularLocation>
</comment>
<dbReference type="GO" id="GO:0005634">
    <property type="term" value="C:nucleus"/>
    <property type="evidence" value="ECO:0007669"/>
    <property type="project" value="UniProtKB-SubCell"/>
</dbReference>
<organism evidence="8 9">
    <name type="scientific">Anisodus tanguticus</name>
    <dbReference type="NCBI Taxonomy" id="243964"/>
    <lineage>
        <taxon>Eukaryota</taxon>
        <taxon>Viridiplantae</taxon>
        <taxon>Streptophyta</taxon>
        <taxon>Embryophyta</taxon>
        <taxon>Tracheophyta</taxon>
        <taxon>Spermatophyta</taxon>
        <taxon>Magnoliopsida</taxon>
        <taxon>eudicotyledons</taxon>
        <taxon>Gunneridae</taxon>
        <taxon>Pentapetalae</taxon>
        <taxon>asterids</taxon>
        <taxon>lamiids</taxon>
        <taxon>Solanales</taxon>
        <taxon>Solanaceae</taxon>
        <taxon>Solanoideae</taxon>
        <taxon>Hyoscyameae</taxon>
        <taxon>Anisodus</taxon>
    </lineage>
</organism>
<protein>
    <recommendedName>
        <fullName evidence="7">AP2/ERF domain-containing protein</fullName>
    </recommendedName>
</protein>
<evidence type="ECO:0000256" key="1">
    <source>
        <dbReference type="ARBA" id="ARBA00004123"/>
    </source>
</evidence>
<dbReference type="SUPFAM" id="SSF54171">
    <property type="entry name" value="DNA-binding domain"/>
    <property type="match status" value="1"/>
</dbReference>
<dbReference type="PANTHER" id="PTHR31190:SF129">
    <property type="entry name" value="ETHYLENE RESPONSE FACTOR 189"/>
    <property type="match status" value="1"/>
</dbReference>
<dbReference type="PROSITE" id="PS51032">
    <property type="entry name" value="AP2_ERF"/>
    <property type="match status" value="1"/>
</dbReference>
<dbReference type="PRINTS" id="PR00367">
    <property type="entry name" value="ETHRSPELEMNT"/>
</dbReference>
<reference evidence="8" key="1">
    <citation type="submission" date="2023-12" db="EMBL/GenBank/DDBJ databases">
        <title>Genome assembly of Anisodus tanguticus.</title>
        <authorList>
            <person name="Wang Y.-J."/>
        </authorList>
    </citation>
    <scope>NUCLEOTIDE SEQUENCE</scope>
    <source>
        <strain evidence="8">KB-2021</strain>
        <tissue evidence="8">Leaf</tissue>
    </source>
</reference>
<dbReference type="InterPro" id="IPR044808">
    <property type="entry name" value="ERF_plant"/>
</dbReference>
<dbReference type="CDD" id="cd00018">
    <property type="entry name" value="AP2"/>
    <property type="match status" value="1"/>
</dbReference>
<feature type="domain" description="AP2/ERF" evidence="7">
    <location>
        <begin position="83"/>
        <end position="123"/>
    </location>
</feature>
<evidence type="ECO:0000256" key="2">
    <source>
        <dbReference type="ARBA" id="ARBA00023015"/>
    </source>
</evidence>
<dbReference type="GO" id="GO:0003677">
    <property type="term" value="F:DNA binding"/>
    <property type="evidence" value="ECO:0007669"/>
    <property type="project" value="UniProtKB-KW"/>
</dbReference>
<evidence type="ECO:0000256" key="5">
    <source>
        <dbReference type="ARBA" id="ARBA00023242"/>
    </source>
</evidence>
<comment type="caution">
    <text evidence="8">The sequence shown here is derived from an EMBL/GenBank/DDBJ whole genome shotgun (WGS) entry which is preliminary data.</text>
</comment>
<feature type="region of interest" description="Disordered" evidence="6">
    <location>
        <begin position="47"/>
        <end position="73"/>
    </location>
</feature>
<keyword evidence="4" id="KW-0804">Transcription</keyword>
<evidence type="ECO:0000256" key="3">
    <source>
        <dbReference type="ARBA" id="ARBA00023125"/>
    </source>
</evidence>
<dbReference type="SMART" id="SM00380">
    <property type="entry name" value="AP2"/>
    <property type="match status" value="1"/>
</dbReference>
<evidence type="ECO:0000313" key="9">
    <source>
        <dbReference type="Proteomes" id="UP001291623"/>
    </source>
</evidence>
<sequence>MNNPANATFFSSSDFDFIESIKQHLLNDSDFPEIFSPMSSIYALPNSHSSSFGSSPSTESHEKSESEEEIKGPMVARERNWKRYIGVRRRQWGTFAAEIRDPNRKGARLWLGTYQTPEDAASA</sequence>